<proteinExistence type="inferred from homology"/>
<evidence type="ECO:0000256" key="2">
    <source>
        <dbReference type="ARBA" id="ARBA00022490"/>
    </source>
</evidence>
<sequence>MKRFTQLIDKQKALETATSEKQALTLCLTMDERTKSRLKVTLSDGQEAGLFLPRGTVLKEGDILLSEDNTLVTIEAAKEQVSTVYSDDPLLLARVCYHLGNRHVPLQIEAGWCRYFHDHVLDDMARGLGANVVVGLEKYQPEPGAYGGSSGGHHHHHSHDDDDHHHHH</sequence>
<evidence type="ECO:0000313" key="8">
    <source>
        <dbReference type="EMBL" id="QHN09446.1"/>
    </source>
</evidence>
<dbReference type="InterPro" id="IPR004029">
    <property type="entry name" value="UreE_N"/>
</dbReference>
<gene>
    <name evidence="5 8" type="primary">ureE</name>
    <name evidence="8" type="ORF">F1325_02775</name>
</gene>
<organism evidence="8 9">
    <name type="scientific">Proteus columbae</name>
    <dbReference type="NCBI Taxonomy" id="1987580"/>
    <lineage>
        <taxon>Bacteria</taxon>
        <taxon>Pseudomonadati</taxon>
        <taxon>Pseudomonadota</taxon>
        <taxon>Gammaproteobacteria</taxon>
        <taxon>Enterobacterales</taxon>
        <taxon>Morganellaceae</taxon>
        <taxon>Proteus</taxon>
    </lineage>
</organism>
<comment type="subcellular location">
    <subcellularLocation>
        <location evidence="1 5">Cytoplasm</location>
    </subcellularLocation>
</comment>
<dbReference type="PIRSF" id="PIRSF036402">
    <property type="entry name" value="Ureas_acces_UreE"/>
    <property type="match status" value="1"/>
</dbReference>
<dbReference type="GO" id="GO:0016151">
    <property type="term" value="F:nickel cation binding"/>
    <property type="evidence" value="ECO:0007669"/>
    <property type="project" value="UniProtKB-UniRule"/>
</dbReference>
<dbReference type="GO" id="GO:0065003">
    <property type="term" value="P:protein-containing complex assembly"/>
    <property type="evidence" value="ECO:0007669"/>
    <property type="project" value="InterPro"/>
</dbReference>
<dbReference type="RefSeq" id="WP_160229965.1">
    <property type="nucleotide sequence ID" value="NZ_CP043925.1"/>
</dbReference>
<comment type="function">
    <text evidence="5">Involved in urease metallocenter assembly. Binds nickel. Probably functions as a nickel donor during metallocenter assembly.</text>
</comment>
<accession>A0A6I7D0N8</accession>
<dbReference type="AlphaFoldDB" id="A0A6I7D0N8"/>
<feature type="region of interest" description="Disordered" evidence="6">
    <location>
        <begin position="141"/>
        <end position="168"/>
    </location>
</feature>
<feature type="domain" description="UreE urease accessory N-terminal" evidence="7">
    <location>
        <begin position="7"/>
        <end position="72"/>
    </location>
</feature>
<feature type="compositionally biased region" description="Basic and acidic residues" evidence="6">
    <location>
        <begin position="158"/>
        <end position="168"/>
    </location>
</feature>
<dbReference type="GO" id="GO:0006457">
    <property type="term" value="P:protein folding"/>
    <property type="evidence" value="ECO:0007669"/>
    <property type="project" value="InterPro"/>
</dbReference>
<evidence type="ECO:0000256" key="3">
    <source>
        <dbReference type="ARBA" id="ARBA00022596"/>
    </source>
</evidence>
<dbReference type="InterPro" id="IPR007864">
    <property type="entry name" value="UreE_C_dom"/>
</dbReference>
<dbReference type="InterPro" id="IPR012406">
    <property type="entry name" value="UreE"/>
</dbReference>
<dbReference type="SUPFAM" id="SSF69737">
    <property type="entry name" value="Urease metallochaperone UreE, C-terminal domain"/>
    <property type="match status" value="1"/>
</dbReference>
<dbReference type="SUPFAM" id="SSF69287">
    <property type="entry name" value="Urease metallochaperone UreE, N-terminal domain"/>
    <property type="match status" value="1"/>
</dbReference>
<keyword evidence="3 5" id="KW-0533">Nickel</keyword>
<dbReference type="EMBL" id="CP043925">
    <property type="protein sequence ID" value="QHN09446.1"/>
    <property type="molecule type" value="Genomic_DNA"/>
</dbReference>
<comment type="similarity">
    <text evidence="5">Belongs to the UreE family.</text>
</comment>
<reference evidence="8 9" key="1">
    <citation type="submission" date="2019-09" db="EMBL/GenBank/DDBJ databases">
        <title>Emergence of a chromosome-mediated tetracycline resistance gene in Proteus strain.</title>
        <authorList>
            <person name="He D."/>
            <person name="Wang L."/>
        </authorList>
    </citation>
    <scope>NUCLEOTIDE SEQUENCE [LARGE SCALE GENOMIC DNA]</scope>
    <source>
        <strain evidence="8 9">T60</strain>
    </source>
</reference>
<dbReference type="HAMAP" id="MF_00822">
    <property type="entry name" value="UreE"/>
    <property type="match status" value="1"/>
</dbReference>
<dbReference type="Gene3D" id="2.60.260.20">
    <property type="entry name" value="Urease metallochaperone UreE, N-terminal domain"/>
    <property type="match status" value="1"/>
</dbReference>
<keyword evidence="9" id="KW-1185">Reference proteome</keyword>
<dbReference type="GO" id="GO:0005737">
    <property type="term" value="C:cytoplasm"/>
    <property type="evidence" value="ECO:0007669"/>
    <property type="project" value="UniProtKB-SubCell"/>
</dbReference>
<evidence type="ECO:0000256" key="1">
    <source>
        <dbReference type="ARBA" id="ARBA00004496"/>
    </source>
</evidence>
<keyword evidence="4 5" id="KW-0143">Chaperone</keyword>
<dbReference type="KEGG" id="pcol:F1325_02775"/>
<evidence type="ECO:0000313" key="9">
    <source>
        <dbReference type="Proteomes" id="UP000464700"/>
    </source>
</evidence>
<protein>
    <recommendedName>
        <fullName evidence="5">Urease accessory protein UreE</fullName>
    </recommendedName>
</protein>
<evidence type="ECO:0000256" key="6">
    <source>
        <dbReference type="SAM" id="MobiDB-lite"/>
    </source>
</evidence>
<evidence type="ECO:0000256" key="4">
    <source>
        <dbReference type="ARBA" id="ARBA00023186"/>
    </source>
</evidence>
<dbReference type="NCBIfam" id="NF009751">
    <property type="entry name" value="PRK13261.1-1"/>
    <property type="match status" value="1"/>
</dbReference>
<dbReference type="GO" id="GO:0019627">
    <property type="term" value="P:urea metabolic process"/>
    <property type="evidence" value="ECO:0007669"/>
    <property type="project" value="InterPro"/>
</dbReference>
<evidence type="ECO:0000256" key="5">
    <source>
        <dbReference type="HAMAP-Rule" id="MF_00822"/>
    </source>
</evidence>
<dbReference type="Proteomes" id="UP000464700">
    <property type="component" value="Chromosome"/>
</dbReference>
<dbReference type="InterPro" id="IPR036118">
    <property type="entry name" value="UreE_N_sf"/>
</dbReference>
<keyword evidence="2 5" id="KW-0963">Cytoplasm</keyword>
<dbReference type="Pfam" id="PF02814">
    <property type="entry name" value="UreE_N"/>
    <property type="match status" value="1"/>
</dbReference>
<dbReference type="SMART" id="SM00988">
    <property type="entry name" value="UreE_N"/>
    <property type="match status" value="1"/>
</dbReference>
<dbReference type="GO" id="GO:0051082">
    <property type="term" value="F:unfolded protein binding"/>
    <property type="evidence" value="ECO:0007669"/>
    <property type="project" value="UniProtKB-UniRule"/>
</dbReference>
<name>A0A6I7D0N8_9GAMM</name>
<evidence type="ECO:0000259" key="7">
    <source>
        <dbReference type="SMART" id="SM00988"/>
    </source>
</evidence>
<dbReference type="Gene3D" id="3.30.70.790">
    <property type="entry name" value="UreE, C-terminal domain"/>
    <property type="match status" value="1"/>
</dbReference>
<dbReference type="Pfam" id="PF05194">
    <property type="entry name" value="UreE_C"/>
    <property type="match status" value="1"/>
</dbReference>
<dbReference type="CDD" id="cd00571">
    <property type="entry name" value="UreE"/>
    <property type="match status" value="1"/>
</dbReference>